<evidence type="ECO:0000313" key="10">
    <source>
        <dbReference type="Proteomes" id="UP000541352"/>
    </source>
</evidence>
<evidence type="ECO:0000313" key="9">
    <source>
        <dbReference type="EMBL" id="MBB3840941.1"/>
    </source>
</evidence>
<dbReference type="PANTHER" id="PTHR33307:SF6">
    <property type="entry name" value="ALPHA-RHAMNOSIDASE (EUROFUNG)-RELATED"/>
    <property type="match status" value="1"/>
</dbReference>
<dbReference type="Pfam" id="PF08531">
    <property type="entry name" value="Bac_rhamnosid_N"/>
    <property type="match status" value="1"/>
</dbReference>
<proteinExistence type="predicted"/>
<evidence type="ECO:0000256" key="1">
    <source>
        <dbReference type="ARBA" id="ARBA00001445"/>
    </source>
</evidence>
<evidence type="ECO:0000259" key="7">
    <source>
        <dbReference type="Pfam" id="PF17389"/>
    </source>
</evidence>
<dbReference type="PIRSF" id="PIRSF010631">
    <property type="entry name" value="A-rhamnsds"/>
    <property type="match status" value="1"/>
</dbReference>
<keyword evidence="9" id="KW-0326">Glycosidase</keyword>
<reference evidence="9 10" key="1">
    <citation type="submission" date="2020-08" db="EMBL/GenBank/DDBJ databases">
        <title>Genomic Encyclopedia of Type Strains, Phase IV (KMG-IV): sequencing the most valuable type-strain genomes for metagenomic binning, comparative biology and taxonomic classification.</title>
        <authorList>
            <person name="Goeker M."/>
        </authorList>
    </citation>
    <scope>NUCLEOTIDE SEQUENCE [LARGE SCALE GENOMIC DNA]</scope>
    <source>
        <strain evidence="9 10">DSM 17976</strain>
    </source>
</reference>
<dbReference type="Gene3D" id="2.60.40.10">
    <property type="entry name" value="Immunoglobulins"/>
    <property type="match status" value="1"/>
</dbReference>
<gene>
    <name evidence="9" type="ORF">FHS57_004962</name>
</gene>
<feature type="domain" description="Alpha-L-rhamnosidase C-terminal" evidence="8">
    <location>
        <begin position="806"/>
        <end position="877"/>
    </location>
</feature>
<dbReference type="InterPro" id="IPR012341">
    <property type="entry name" value="6hp_glycosidase-like_sf"/>
</dbReference>
<evidence type="ECO:0000259" key="8">
    <source>
        <dbReference type="Pfam" id="PF17390"/>
    </source>
</evidence>
<keyword evidence="3 9" id="KW-0378">Hydrolase</keyword>
<name>A0A7W5ZRV9_9BACT</name>
<dbReference type="RefSeq" id="WP_183978259.1">
    <property type="nucleotide sequence ID" value="NZ_JACIBY010000013.1"/>
</dbReference>
<dbReference type="GO" id="GO:0005975">
    <property type="term" value="P:carbohydrate metabolic process"/>
    <property type="evidence" value="ECO:0007669"/>
    <property type="project" value="InterPro"/>
</dbReference>
<feature type="signal peptide" evidence="4">
    <location>
        <begin position="1"/>
        <end position="17"/>
    </location>
</feature>
<dbReference type="InterPro" id="IPR016007">
    <property type="entry name" value="Alpha_rhamnosid"/>
</dbReference>
<dbReference type="Gene3D" id="1.50.10.10">
    <property type="match status" value="1"/>
</dbReference>
<dbReference type="GO" id="GO:0030596">
    <property type="term" value="F:alpha-L-rhamnosidase activity"/>
    <property type="evidence" value="ECO:0007669"/>
    <property type="project" value="UniProtKB-EC"/>
</dbReference>
<dbReference type="EC" id="3.2.1.40" evidence="2"/>
<dbReference type="SUPFAM" id="SSF48208">
    <property type="entry name" value="Six-hairpin glycosidases"/>
    <property type="match status" value="1"/>
</dbReference>
<dbReference type="EMBL" id="JACIBY010000013">
    <property type="protein sequence ID" value="MBB3840941.1"/>
    <property type="molecule type" value="Genomic_DNA"/>
</dbReference>
<dbReference type="Proteomes" id="UP000541352">
    <property type="component" value="Unassembled WGS sequence"/>
</dbReference>
<dbReference type="Gene3D" id="2.60.420.10">
    <property type="entry name" value="Maltose phosphorylase, domain 3"/>
    <property type="match status" value="1"/>
</dbReference>
<dbReference type="PANTHER" id="PTHR33307">
    <property type="entry name" value="ALPHA-RHAMNOSIDASE (EUROFUNG)"/>
    <property type="match status" value="1"/>
</dbReference>
<evidence type="ECO:0000259" key="5">
    <source>
        <dbReference type="Pfam" id="PF05592"/>
    </source>
</evidence>
<feature type="domain" description="Bacterial alpha-L-rhamnosidase N-terminal" evidence="6">
    <location>
        <begin position="172"/>
        <end position="342"/>
    </location>
</feature>
<sequence>MNRFLLFFLCLSLSVIGQTPPPSPLRVEQLRVEYKTNPVGIDAFLPRFSWKLFSKERNTLQKSYQIQVSKDDKFSKKGLIWQSGDVVSDASHLIDYQGPNLQSRQRYFWKVKVIDNYGNVAESAVNFFEMGLLASSDWQAKWIEPEKEGIDFKKQQPASLLRKEFVTKPKGKIASARLYVTSRGLNEMYINGQRIGKDVLSPGWTAYQARIQYFTYNVTAFIQAGNNAIGAMLGDGWYRGYLVWENNRNVWGERVALLSQLVIKYEDGTEQIIGTDETWKANNNGPVRENDLYNGETYDARLEKKGWAAVGFDESAWWNVRLGNYPKDNLIAPAGPPVRRTQELKPLKVLTTPAGETVYDFGQNMVGWVRLRVQGPAGTKIRITHAEVLDQKGNFYTANLRSAKCELNYTLKGDSIEVYEPHFTFMGFRYARIEGLPNPPVLDNLTGIVIHSDFPNSGTFETSKPLVNQLQKNIVWGQIGNFVDVPTDCPQRDERLGWTGDAQAFVRTATFNKEVAGFFSKWLRDVAIDQKPNGGVPHVIPDVIQNKNPDDIKSSAGWADVATIAPWTLYQVYSDRRLLETQYESMKKWVEYVRKNAGAKLLWTNGEHFGDWLSYRGAAQFGEPVTDNDFIATAFFAHSANLTSKAALTLGKATDAVLYGELFQNIKKAFLQEYVSPNGRLVCNTQTAYVLALHFDLLPENLRPQAVERLVQDIKRHGNHLTTGFLGTPYLCHVLTRFGKNDVAYDLLNQETYPSWLYPVKKSATTIWERWDGIKPDGSFQDVSMNSYNHYAYGAIGDWMYQNMAGIDLVEPGFKKFVIAPKLGGGFTSTKATYESPYGTIASSWEQQNGKTTLKISVPANSKALVKLPSIGADKLNQLAQTQRLKLVEGALEVGSGEYLFEW</sequence>
<dbReference type="InterPro" id="IPR035398">
    <property type="entry name" value="Bac_rhamnosid_C"/>
</dbReference>
<keyword evidence="4" id="KW-0732">Signal</keyword>
<organism evidence="9 10">
    <name type="scientific">Runella defluvii</name>
    <dbReference type="NCBI Taxonomy" id="370973"/>
    <lineage>
        <taxon>Bacteria</taxon>
        <taxon>Pseudomonadati</taxon>
        <taxon>Bacteroidota</taxon>
        <taxon>Cytophagia</taxon>
        <taxon>Cytophagales</taxon>
        <taxon>Spirosomataceae</taxon>
        <taxon>Runella</taxon>
    </lineage>
</organism>
<dbReference type="InterPro" id="IPR008928">
    <property type="entry name" value="6-hairpin_glycosidase_sf"/>
</dbReference>
<dbReference type="Pfam" id="PF25788">
    <property type="entry name" value="Ig_Rha78A_N"/>
    <property type="match status" value="1"/>
</dbReference>
<dbReference type="AlphaFoldDB" id="A0A7W5ZRV9"/>
<dbReference type="Pfam" id="PF05592">
    <property type="entry name" value="Bac_rhamnosid"/>
    <property type="match status" value="1"/>
</dbReference>
<dbReference type="Gene3D" id="2.60.120.260">
    <property type="entry name" value="Galactose-binding domain-like"/>
    <property type="match status" value="2"/>
</dbReference>
<comment type="caution">
    <text evidence="9">The sequence shown here is derived from an EMBL/GenBank/DDBJ whole genome shotgun (WGS) entry which is preliminary data.</text>
</comment>
<evidence type="ECO:0000256" key="3">
    <source>
        <dbReference type="ARBA" id="ARBA00022801"/>
    </source>
</evidence>
<feature type="domain" description="Alpha-L-rhamnosidase six-hairpin glycosidase" evidence="7">
    <location>
        <begin position="457"/>
        <end position="804"/>
    </location>
</feature>
<keyword evidence="10" id="KW-1185">Reference proteome</keyword>
<dbReference type="InterPro" id="IPR035396">
    <property type="entry name" value="Bac_rhamnosid6H"/>
</dbReference>
<evidence type="ECO:0000256" key="2">
    <source>
        <dbReference type="ARBA" id="ARBA00012652"/>
    </source>
</evidence>
<comment type="catalytic activity">
    <reaction evidence="1">
        <text>Hydrolysis of terminal non-reducing alpha-L-rhamnose residues in alpha-L-rhamnosides.</text>
        <dbReference type="EC" id="3.2.1.40"/>
    </reaction>
</comment>
<evidence type="ECO:0000259" key="6">
    <source>
        <dbReference type="Pfam" id="PF08531"/>
    </source>
</evidence>
<dbReference type="InterPro" id="IPR013783">
    <property type="entry name" value="Ig-like_fold"/>
</dbReference>
<dbReference type="Pfam" id="PF17389">
    <property type="entry name" value="Bac_rhamnosid6H"/>
    <property type="match status" value="1"/>
</dbReference>
<dbReference type="Pfam" id="PF17390">
    <property type="entry name" value="Bac_rhamnosid_C"/>
    <property type="match status" value="1"/>
</dbReference>
<feature type="domain" description="Alpha-L-rhamnosidase concanavalin-like" evidence="5">
    <location>
        <begin position="352"/>
        <end position="451"/>
    </location>
</feature>
<accession>A0A7W5ZRV9</accession>
<protein>
    <recommendedName>
        <fullName evidence="2">alpha-L-rhamnosidase</fullName>
        <ecNumber evidence="2">3.2.1.40</ecNumber>
    </recommendedName>
</protein>
<evidence type="ECO:0000256" key="4">
    <source>
        <dbReference type="SAM" id="SignalP"/>
    </source>
</evidence>
<dbReference type="InterPro" id="IPR008902">
    <property type="entry name" value="Rhamnosid_concanavalin"/>
</dbReference>
<dbReference type="InterPro" id="IPR013737">
    <property type="entry name" value="Bac_rhamnosid_N"/>
</dbReference>
<feature type="chain" id="PRO_5030584326" description="alpha-L-rhamnosidase" evidence="4">
    <location>
        <begin position="18"/>
        <end position="903"/>
    </location>
</feature>